<feature type="domain" description="Aminoglycoside phosphotransferase" evidence="1">
    <location>
        <begin position="30"/>
        <end position="272"/>
    </location>
</feature>
<dbReference type="CDD" id="cd05154">
    <property type="entry name" value="ACAD10_11_N-like"/>
    <property type="match status" value="1"/>
</dbReference>
<evidence type="ECO:0000313" key="2">
    <source>
        <dbReference type="EMBL" id="CRG92473.1"/>
    </source>
</evidence>
<evidence type="ECO:0000259" key="1">
    <source>
        <dbReference type="Pfam" id="PF01636"/>
    </source>
</evidence>
<dbReference type="InterPro" id="IPR011009">
    <property type="entry name" value="Kinase-like_dom_sf"/>
</dbReference>
<dbReference type="Pfam" id="PF01636">
    <property type="entry name" value="APH"/>
    <property type="match status" value="1"/>
</dbReference>
<dbReference type="PANTHER" id="PTHR47829:SF1">
    <property type="entry name" value="HAD FAMILY PHOSPHATASE"/>
    <property type="match status" value="1"/>
</dbReference>
<dbReference type="InterPro" id="IPR002575">
    <property type="entry name" value="Aminoglycoside_PTrfase"/>
</dbReference>
<dbReference type="SUPFAM" id="SSF56112">
    <property type="entry name" value="Protein kinase-like (PK-like)"/>
    <property type="match status" value="1"/>
</dbReference>
<dbReference type="OMA" id="RAFYVME"/>
<dbReference type="OrthoDB" id="191037at2759"/>
<keyword evidence="3" id="KW-1185">Reference proteome</keyword>
<accession>A0A0U1MA05</accession>
<organism evidence="2 3">
    <name type="scientific">Talaromyces islandicus</name>
    <name type="common">Penicillium islandicum</name>
    <dbReference type="NCBI Taxonomy" id="28573"/>
    <lineage>
        <taxon>Eukaryota</taxon>
        <taxon>Fungi</taxon>
        <taxon>Dikarya</taxon>
        <taxon>Ascomycota</taxon>
        <taxon>Pezizomycotina</taxon>
        <taxon>Eurotiomycetes</taxon>
        <taxon>Eurotiomycetidae</taxon>
        <taxon>Eurotiales</taxon>
        <taxon>Trichocomaceae</taxon>
        <taxon>Talaromyces</taxon>
        <taxon>Talaromyces sect. Islandici</taxon>
    </lineage>
</organism>
<dbReference type="Gene3D" id="3.90.1200.10">
    <property type="match status" value="1"/>
</dbReference>
<dbReference type="InterPro" id="IPR041726">
    <property type="entry name" value="ACAD10_11_N"/>
</dbReference>
<name>A0A0U1MA05_TALIS</name>
<protein>
    <recommendedName>
        <fullName evidence="1">Aminoglycoside phosphotransferase domain-containing protein</fullName>
    </recommendedName>
</protein>
<dbReference type="PANTHER" id="PTHR47829">
    <property type="entry name" value="HYDROLASE, PUTATIVE (AFU_ORTHOLOGUE AFUA_1G12880)-RELATED"/>
    <property type="match status" value="1"/>
</dbReference>
<sequence>MAGPLRQPIDIASLERYIEQNLPVIKTPLDVKQFGFGQSNPTYQLTASDGQKFVMRKKPPGKLLSKTAHMVEREYQIIHALEKTDVPVPKAYILCEDSSVVGTPFYIMEFLAGRMFTNPAFPGVSASERNELWHDALRTLGKLHRVDPKSVGMEKFGKPTGFYDRQIATLTRISQTQAGVVDVDTKQAVGELPHIADNVRFFSDKARQPDDRTTFVHGDYKIDNLVFHATEPRVIGILDWEMATIGHPLSDICNLTSPWYMDTTEGKAEAFQPGRTPGIPTRAQSLEWYAQAAGWDPRADVIWGDAFFFFRSSVIMQGIAARYAQRQASSAHARDYALRMKPFAEETHQRVRAAEEERRRRGKL</sequence>
<proteinExistence type="predicted"/>
<dbReference type="STRING" id="28573.A0A0U1MA05"/>
<reference evidence="2 3" key="1">
    <citation type="submission" date="2015-04" db="EMBL/GenBank/DDBJ databases">
        <authorList>
            <person name="Syromyatnikov M.Y."/>
            <person name="Popov V.N."/>
        </authorList>
    </citation>
    <scope>NUCLEOTIDE SEQUENCE [LARGE SCALE GENOMIC DNA]</scope>
    <source>
        <strain evidence="2">WF-38-12</strain>
    </source>
</reference>
<dbReference type="Proteomes" id="UP000054383">
    <property type="component" value="Unassembled WGS sequence"/>
</dbReference>
<dbReference type="EMBL" id="CVMT01000013">
    <property type="protein sequence ID" value="CRG92473.1"/>
    <property type="molecule type" value="Genomic_DNA"/>
</dbReference>
<evidence type="ECO:0000313" key="3">
    <source>
        <dbReference type="Proteomes" id="UP000054383"/>
    </source>
</evidence>
<gene>
    <name evidence="2" type="ORF">PISL3812_09534</name>
</gene>
<dbReference type="Gene3D" id="3.30.200.20">
    <property type="entry name" value="Phosphorylase Kinase, domain 1"/>
    <property type="match status" value="1"/>
</dbReference>
<dbReference type="AlphaFoldDB" id="A0A0U1MA05"/>
<dbReference type="InterPro" id="IPR052898">
    <property type="entry name" value="ACAD10-like"/>
</dbReference>